<sequence length="50" mass="5901">MARFLLRTHVYIADLQLTPIKGGCRRRVRTAVALTDHLPKQFQKIWQQQP</sequence>
<proteinExistence type="predicted"/>
<organism evidence="1 2">
    <name type="scientific">Meloidogyne enterolobii</name>
    <name type="common">Root-knot nematode worm</name>
    <name type="synonym">Meloidogyne mayaguensis</name>
    <dbReference type="NCBI Taxonomy" id="390850"/>
    <lineage>
        <taxon>Eukaryota</taxon>
        <taxon>Metazoa</taxon>
        <taxon>Ecdysozoa</taxon>
        <taxon>Nematoda</taxon>
        <taxon>Chromadorea</taxon>
        <taxon>Rhabditida</taxon>
        <taxon>Tylenchina</taxon>
        <taxon>Tylenchomorpha</taxon>
        <taxon>Tylenchoidea</taxon>
        <taxon>Meloidogynidae</taxon>
        <taxon>Meloidogyninae</taxon>
        <taxon>Meloidogyne</taxon>
    </lineage>
</organism>
<evidence type="ECO:0000313" key="2">
    <source>
        <dbReference type="Proteomes" id="UP000580250"/>
    </source>
</evidence>
<dbReference type="EMBL" id="CAJEWN010001213">
    <property type="protein sequence ID" value="CAD2195426.1"/>
    <property type="molecule type" value="Genomic_DNA"/>
</dbReference>
<dbReference type="AlphaFoldDB" id="A0A6V7X7X0"/>
<evidence type="ECO:0000313" key="1">
    <source>
        <dbReference type="EMBL" id="CAD2195426.1"/>
    </source>
</evidence>
<name>A0A6V7X7X0_MELEN</name>
<reference evidence="1 2" key="1">
    <citation type="submission" date="2020-08" db="EMBL/GenBank/DDBJ databases">
        <authorList>
            <person name="Koutsovoulos G."/>
            <person name="Danchin GJ E."/>
        </authorList>
    </citation>
    <scope>NUCLEOTIDE SEQUENCE [LARGE SCALE GENOMIC DNA]</scope>
</reference>
<comment type="caution">
    <text evidence="1">The sequence shown here is derived from an EMBL/GenBank/DDBJ whole genome shotgun (WGS) entry which is preliminary data.</text>
</comment>
<accession>A0A6V7X7X0</accession>
<protein>
    <submittedName>
        <fullName evidence="1">Uncharacterized protein</fullName>
    </submittedName>
</protein>
<dbReference type="Proteomes" id="UP000580250">
    <property type="component" value="Unassembled WGS sequence"/>
</dbReference>
<gene>
    <name evidence="1" type="ORF">MENT_LOCUS48514</name>
</gene>